<dbReference type="GO" id="GO:0016787">
    <property type="term" value="F:hydrolase activity"/>
    <property type="evidence" value="ECO:0007669"/>
    <property type="project" value="UniProtKB-KW"/>
</dbReference>
<dbReference type="RefSeq" id="WP_366089609.1">
    <property type="nucleotide sequence ID" value="NZ_JBFASG010000030.1"/>
</dbReference>
<reference evidence="3 4" key="1">
    <citation type="submission" date="2024-06" db="EMBL/GenBank/DDBJ databases">
        <title>The Natural Products Discovery Center: Release of the First 8490 Sequenced Strains for Exploring Actinobacteria Biosynthetic Diversity.</title>
        <authorList>
            <person name="Kalkreuter E."/>
            <person name="Kautsar S.A."/>
            <person name="Yang D."/>
            <person name="Bader C.D."/>
            <person name="Teijaro C.N."/>
            <person name="Fluegel L."/>
            <person name="Davis C.M."/>
            <person name="Simpson J.R."/>
            <person name="Lauterbach L."/>
            <person name="Steele A.D."/>
            <person name="Gui C."/>
            <person name="Meng S."/>
            <person name="Li G."/>
            <person name="Viehrig K."/>
            <person name="Ye F."/>
            <person name="Su P."/>
            <person name="Kiefer A.F."/>
            <person name="Nichols A."/>
            <person name="Cepeda A.J."/>
            <person name="Yan W."/>
            <person name="Fan B."/>
            <person name="Jiang Y."/>
            <person name="Adhikari A."/>
            <person name="Zheng C.-J."/>
            <person name="Schuster L."/>
            <person name="Cowan T.M."/>
            <person name="Smanski M.J."/>
            <person name="Chevrette M.G."/>
            <person name="De Carvalho L.P.S."/>
            <person name="Shen B."/>
        </authorList>
    </citation>
    <scope>NUCLEOTIDE SEQUENCE [LARGE SCALE GENOMIC DNA]</scope>
    <source>
        <strain evidence="3 4">NPDC053791</strain>
    </source>
</reference>
<feature type="domain" description="AB hydrolase-1" evidence="2">
    <location>
        <begin position="29"/>
        <end position="128"/>
    </location>
</feature>
<proteinExistence type="predicted"/>
<dbReference type="Pfam" id="PF00561">
    <property type="entry name" value="Abhydrolase_1"/>
    <property type="match status" value="1"/>
</dbReference>
<dbReference type="EMBL" id="JBFASG010000030">
    <property type="protein sequence ID" value="MEV4926117.1"/>
    <property type="molecule type" value="Genomic_DNA"/>
</dbReference>
<dbReference type="Gene3D" id="3.40.50.1820">
    <property type="entry name" value="alpha/beta hydrolase"/>
    <property type="match status" value="1"/>
</dbReference>
<dbReference type="Proteomes" id="UP001552479">
    <property type="component" value="Unassembled WGS sequence"/>
</dbReference>
<dbReference type="InterPro" id="IPR000073">
    <property type="entry name" value="AB_hydrolase_1"/>
</dbReference>
<organism evidence="3 4">
    <name type="scientific">Streptomyces roseoverticillatus</name>
    <dbReference type="NCBI Taxonomy" id="66429"/>
    <lineage>
        <taxon>Bacteria</taxon>
        <taxon>Bacillati</taxon>
        <taxon>Actinomycetota</taxon>
        <taxon>Actinomycetes</taxon>
        <taxon>Kitasatosporales</taxon>
        <taxon>Streptomycetaceae</taxon>
        <taxon>Streptomyces</taxon>
    </lineage>
</organism>
<evidence type="ECO:0000313" key="4">
    <source>
        <dbReference type="Proteomes" id="UP001552479"/>
    </source>
</evidence>
<evidence type="ECO:0000259" key="2">
    <source>
        <dbReference type="Pfam" id="PF00561"/>
    </source>
</evidence>
<comment type="caution">
    <text evidence="3">The sequence shown here is derived from an EMBL/GenBank/DDBJ whole genome shotgun (WGS) entry which is preliminary data.</text>
</comment>
<keyword evidence="4" id="KW-1185">Reference proteome</keyword>
<dbReference type="InterPro" id="IPR050266">
    <property type="entry name" value="AB_hydrolase_sf"/>
</dbReference>
<accession>A0ABV3J0K9</accession>
<dbReference type="SUPFAM" id="SSF53474">
    <property type="entry name" value="alpha/beta-Hydrolases"/>
    <property type="match status" value="1"/>
</dbReference>
<dbReference type="PRINTS" id="PR00111">
    <property type="entry name" value="ABHYDROLASE"/>
</dbReference>
<sequence length="266" mass="28088">MVSVRDGEVWADDSQGEGKGEHREAGGLPLVLLHPGVADSRVWDPVLPRLVERHRVIRFDVRGYGHSPAPTAKFSVVEDLVAVLDHFGLSRVALVGSSMGGAAAVNLALADPARVAALALLVPGVTGYEGLAASGFMTELERLATAGDMDGLVALTLRTFGAAGTDGDDAEAADHVRSAVRTWFTNHPHQVTDAPAFDRLGELAVPCLLALGELDQPEVIRCNEEMAARIPGCRLVRLRGSDHLPTLREPDAVASLILETCEGAVS</sequence>
<feature type="region of interest" description="Disordered" evidence="1">
    <location>
        <begin position="1"/>
        <end position="23"/>
    </location>
</feature>
<name>A0ABV3J0K9_9ACTN</name>
<keyword evidence="3" id="KW-0378">Hydrolase</keyword>
<dbReference type="PANTHER" id="PTHR43798">
    <property type="entry name" value="MONOACYLGLYCEROL LIPASE"/>
    <property type="match status" value="1"/>
</dbReference>
<protein>
    <submittedName>
        <fullName evidence="3">Alpha/beta hydrolase</fullName>
    </submittedName>
</protein>
<gene>
    <name evidence="3" type="ORF">AB0L03_25390</name>
</gene>
<dbReference type="PANTHER" id="PTHR43798:SF33">
    <property type="entry name" value="HYDROLASE, PUTATIVE (AFU_ORTHOLOGUE AFUA_2G14860)-RELATED"/>
    <property type="match status" value="1"/>
</dbReference>
<evidence type="ECO:0000256" key="1">
    <source>
        <dbReference type="SAM" id="MobiDB-lite"/>
    </source>
</evidence>
<evidence type="ECO:0000313" key="3">
    <source>
        <dbReference type="EMBL" id="MEV4926117.1"/>
    </source>
</evidence>
<dbReference type="InterPro" id="IPR029058">
    <property type="entry name" value="AB_hydrolase_fold"/>
</dbReference>